<dbReference type="Pfam" id="PF02801">
    <property type="entry name" value="Ketoacyl-synt_C"/>
    <property type="match status" value="1"/>
</dbReference>
<dbReference type="SUPFAM" id="SSF53901">
    <property type="entry name" value="Thiolase-like"/>
    <property type="match status" value="2"/>
</dbReference>
<sequence>MIKRGEIDIALCGGTEAPVCPIALAGFNSVGALSKNNENPEGASRPFDAQRDGFIIGEGASVLVIEKLSHALTRGATPLVELVGYGASSDASHITQPAPFGEGGARAMRQAINSANLNPTDVDYINAHGTSTAMNDKFETDAIKGVFGEGAKVVAISSTKSMTGHLLGAAGAIESAICAMSIMNGCIPPTINLENPDPECDLDYTPNKAHPTPVNVAMTNSLGFGGHNASLVFQRYQA</sequence>
<proteinExistence type="inferred from homology"/>
<dbReference type="PANTHER" id="PTHR11712:SF336">
    <property type="entry name" value="3-OXOACYL-[ACYL-CARRIER-PROTEIN] SYNTHASE, MITOCHONDRIAL"/>
    <property type="match status" value="1"/>
</dbReference>
<dbReference type="FunFam" id="3.40.47.10:FF:000015">
    <property type="entry name" value="3-oxoacyl-[acyl-carrier-protein] synthase, mitochondrial"/>
    <property type="match status" value="1"/>
</dbReference>
<dbReference type="GO" id="GO:0006633">
    <property type="term" value="P:fatty acid biosynthetic process"/>
    <property type="evidence" value="ECO:0007669"/>
    <property type="project" value="TreeGrafter"/>
</dbReference>
<dbReference type="InterPro" id="IPR014030">
    <property type="entry name" value="Ketoacyl_synth_N"/>
</dbReference>
<dbReference type="Pfam" id="PF00109">
    <property type="entry name" value="ketoacyl-synt"/>
    <property type="match status" value="1"/>
</dbReference>
<dbReference type="GO" id="GO:0005829">
    <property type="term" value="C:cytosol"/>
    <property type="evidence" value="ECO:0007669"/>
    <property type="project" value="TreeGrafter"/>
</dbReference>
<dbReference type="CDD" id="cd00834">
    <property type="entry name" value="KAS_I_II"/>
    <property type="match status" value="1"/>
</dbReference>
<name>A0A382XUZ5_9ZZZZ</name>
<evidence type="ECO:0000256" key="1">
    <source>
        <dbReference type="ARBA" id="ARBA00008467"/>
    </source>
</evidence>
<evidence type="ECO:0000256" key="2">
    <source>
        <dbReference type="ARBA" id="ARBA00022679"/>
    </source>
</evidence>
<protein>
    <recommendedName>
        <fullName evidence="3">Ketosynthase family 3 (KS3) domain-containing protein</fullName>
    </recommendedName>
</protein>
<dbReference type="EMBL" id="UINC01170655">
    <property type="protein sequence ID" value="SVD74803.1"/>
    <property type="molecule type" value="Genomic_DNA"/>
</dbReference>
<reference evidence="4" key="1">
    <citation type="submission" date="2018-05" db="EMBL/GenBank/DDBJ databases">
        <authorList>
            <person name="Lanie J.A."/>
            <person name="Ng W.-L."/>
            <person name="Kazmierczak K.M."/>
            <person name="Andrzejewski T.M."/>
            <person name="Davidsen T.M."/>
            <person name="Wayne K.J."/>
            <person name="Tettelin H."/>
            <person name="Glass J.I."/>
            <person name="Rusch D."/>
            <person name="Podicherti R."/>
            <person name="Tsui H.-C.T."/>
            <person name="Winkler M.E."/>
        </authorList>
    </citation>
    <scope>NUCLEOTIDE SEQUENCE</scope>
</reference>
<feature type="domain" description="Ketosynthase family 3 (KS3)" evidence="3">
    <location>
        <begin position="1"/>
        <end position="235"/>
    </location>
</feature>
<evidence type="ECO:0000313" key="4">
    <source>
        <dbReference type="EMBL" id="SVD74803.1"/>
    </source>
</evidence>
<dbReference type="PROSITE" id="PS52004">
    <property type="entry name" value="KS3_2"/>
    <property type="match status" value="1"/>
</dbReference>
<dbReference type="GO" id="GO:0004315">
    <property type="term" value="F:3-oxoacyl-[acyl-carrier-protein] synthase activity"/>
    <property type="evidence" value="ECO:0007669"/>
    <property type="project" value="TreeGrafter"/>
</dbReference>
<dbReference type="InterPro" id="IPR016039">
    <property type="entry name" value="Thiolase-like"/>
</dbReference>
<dbReference type="Gene3D" id="3.40.47.10">
    <property type="match status" value="1"/>
</dbReference>
<accession>A0A382XUZ5</accession>
<dbReference type="InterPro" id="IPR000794">
    <property type="entry name" value="Beta-ketoacyl_synthase"/>
</dbReference>
<dbReference type="SMART" id="SM00825">
    <property type="entry name" value="PKS_KS"/>
    <property type="match status" value="1"/>
</dbReference>
<organism evidence="4">
    <name type="scientific">marine metagenome</name>
    <dbReference type="NCBI Taxonomy" id="408172"/>
    <lineage>
        <taxon>unclassified sequences</taxon>
        <taxon>metagenomes</taxon>
        <taxon>ecological metagenomes</taxon>
    </lineage>
</organism>
<dbReference type="PANTHER" id="PTHR11712">
    <property type="entry name" value="POLYKETIDE SYNTHASE-RELATED"/>
    <property type="match status" value="1"/>
</dbReference>
<dbReference type="InterPro" id="IPR014031">
    <property type="entry name" value="Ketoacyl_synth_C"/>
</dbReference>
<dbReference type="AlphaFoldDB" id="A0A382XUZ5"/>
<gene>
    <name evidence="4" type="ORF">METZ01_LOCUS427657</name>
</gene>
<keyword evidence="2" id="KW-0808">Transferase</keyword>
<comment type="similarity">
    <text evidence="1">Belongs to the thiolase-like superfamily. Beta-ketoacyl-ACP synthases family.</text>
</comment>
<evidence type="ECO:0000259" key="3">
    <source>
        <dbReference type="PROSITE" id="PS52004"/>
    </source>
</evidence>
<dbReference type="InterPro" id="IPR020841">
    <property type="entry name" value="PKS_Beta-ketoAc_synthase_dom"/>
</dbReference>